<keyword evidence="5" id="KW-0136">Cellulose degradation</keyword>
<evidence type="ECO:0000256" key="5">
    <source>
        <dbReference type="ARBA" id="ARBA00023001"/>
    </source>
</evidence>
<keyword evidence="6" id="KW-0119">Carbohydrate metabolism</keyword>
<dbReference type="InterPro" id="IPR008928">
    <property type="entry name" value="6-hairpin_glycosidase_sf"/>
</dbReference>
<proteinExistence type="inferred from homology"/>
<evidence type="ECO:0000313" key="11">
    <source>
        <dbReference type="EMBL" id="ERN05298.1"/>
    </source>
</evidence>
<dbReference type="EC" id="3.2.1.4" evidence="3"/>
<dbReference type="HOGENOM" id="CLU_008926_3_1_1"/>
<dbReference type="PANTHER" id="PTHR22298">
    <property type="entry name" value="ENDO-1,4-BETA-GLUCANASE"/>
    <property type="match status" value="1"/>
</dbReference>
<dbReference type="STRING" id="13333.W1PBI9"/>
<dbReference type="GO" id="GO:0008810">
    <property type="term" value="F:cellulase activity"/>
    <property type="evidence" value="ECO:0007669"/>
    <property type="project" value="UniProtKB-EC"/>
</dbReference>
<dbReference type="eggNOG" id="ENOG502QRF6">
    <property type="taxonomic scope" value="Eukaryota"/>
</dbReference>
<evidence type="ECO:0000256" key="8">
    <source>
        <dbReference type="ARBA" id="ARBA00023326"/>
    </source>
</evidence>
<reference evidence="12" key="1">
    <citation type="journal article" date="2013" name="Science">
        <title>The Amborella genome and the evolution of flowering plants.</title>
        <authorList>
            <consortium name="Amborella Genome Project"/>
        </authorList>
    </citation>
    <scope>NUCLEOTIDE SEQUENCE [LARGE SCALE GENOMIC DNA]</scope>
</reference>
<name>W1PBI9_AMBTC</name>
<sequence>MGSMLRGLGCLCLCLVAAPFGQGAFEGDYHQALTKTLLYFEAQRSGKLPATQRVQWRGDSALTDGNGTGLDLTKGYFDSGDNVKFGFPMAFTITMLSWSVVEFADELKAANEFWNALDAIRWGTDYLLEAHSDVNFLYAQVGDGNSDHQCWERPEDMDTPRTTYFIDQDHPGSDLAGETAAALAAAAMAFKDSDKDYASLLLTEATQVVS</sequence>
<dbReference type="GO" id="GO:0030245">
    <property type="term" value="P:cellulose catabolic process"/>
    <property type="evidence" value="ECO:0007669"/>
    <property type="project" value="UniProtKB-KW"/>
</dbReference>
<keyword evidence="8" id="KW-0624">Polysaccharide degradation</keyword>
<feature type="signal peptide" evidence="9">
    <location>
        <begin position="1"/>
        <end position="23"/>
    </location>
</feature>
<evidence type="ECO:0000259" key="10">
    <source>
        <dbReference type="Pfam" id="PF00759"/>
    </source>
</evidence>
<keyword evidence="4" id="KW-0378">Hydrolase</keyword>
<evidence type="ECO:0000256" key="3">
    <source>
        <dbReference type="ARBA" id="ARBA00012601"/>
    </source>
</evidence>
<dbReference type="Gene3D" id="1.50.10.10">
    <property type="match status" value="1"/>
</dbReference>
<organism evidence="11 12">
    <name type="scientific">Amborella trichopoda</name>
    <dbReference type="NCBI Taxonomy" id="13333"/>
    <lineage>
        <taxon>Eukaryota</taxon>
        <taxon>Viridiplantae</taxon>
        <taxon>Streptophyta</taxon>
        <taxon>Embryophyta</taxon>
        <taxon>Tracheophyta</taxon>
        <taxon>Spermatophyta</taxon>
        <taxon>Magnoliopsida</taxon>
        <taxon>Amborellales</taxon>
        <taxon>Amborellaceae</taxon>
        <taxon>Amborella</taxon>
    </lineage>
</organism>
<dbReference type="InterPro" id="IPR012341">
    <property type="entry name" value="6hp_glycosidase-like_sf"/>
</dbReference>
<dbReference type="InterPro" id="IPR001701">
    <property type="entry name" value="Glyco_hydro_9"/>
</dbReference>
<comment type="catalytic activity">
    <reaction evidence="1">
        <text>Endohydrolysis of (1-&gt;4)-beta-D-glucosidic linkages in cellulose, lichenin and cereal beta-D-glucans.</text>
        <dbReference type="EC" id="3.2.1.4"/>
    </reaction>
</comment>
<keyword evidence="9" id="KW-0732">Signal</keyword>
<dbReference type="OMA" id="AYKIDER"/>
<dbReference type="EMBL" id="KI394011">
    <property type="protein sequence ID" value="ERN05298.1"/>
    <property type="molecule type" value="Genomic_DNA"/>
</dbReference>
<evidence type="ECO:0000256" key="4">
    <source>
        <dbReference type="ARBA" id="ARBA00022801"/>
    </source>
</evidence>
<evidence type="ECO:0000256" key="6">
    <source>
        <dbReference type="ARBA" id="ARBA00023277"/>
    </source>
</evidence>
<comment type="similarity">
    <text evidence="2">Belongs to the glycosyl hydrolase 9 (cellulase E) family.</text>
</comment>
<keyword evidence="7" id="KW-0326">Glycosidase</keyword>
<feature type="domain" description="Glycoside hydrolase family 9" evidence="10">
    <location>
        <begin position="29"/>
        <end position="208"/>
    </location>
</feature>
<keyword evidence="12" id="KW-1185">Reference proteome</keyword>
<protein>
    <recommendedName>
        <fullName evidence="3">cellulase</fullName>
        <ecNumber evidence="3">3.2.1.4</ecNumber>
    </recommendedName>
</protein>
<evidence type="ECO:0000256" key="9">
    <source>
        <dbReference type="SAM" id="SignalP"/>
    </source>
</evidence>
<evidence type="ECO:0000256" key="2">
    <source>
        <dbReference type="ARBA" id="ARBA00007072"/>
    </source>
</evidence>
<dbReference type="SUPFAM" id="SSF48208">
    <property type="entry name" value="Six-hairpin glycosidases"/>
    <property type="match status" value="1"/>
</dbReference>
<dbReference type="AlphaFoldDB" id="W1PBI9"/>
<evidence type="ECO:0000256" key="1">
    <source>
        <dbReference type="ARBA" id="ARBA00000966"/>
    </source>
</evidence>
<dbReference type="Proteomes" id="UP000017836">
    <property type="component" value="Unassembled WGS sequence"/>
</dbReference>
<feature type="chain" id="PRO_5004807889" description="cellulase" evidence="9">
    <location>
        <begin position="24"/>
        <end position="210"/>
    </location>
</feature>
<evidence type="ECO:0000313" key="12">
    <source>
        <dbReference type="Proteomes" id="UP000017836"/>
    </source>
</evidence>
<evidence type="ECO:0000256" key="7">
    <source>
        <dbReference type="ARBA" id="ARBA00023295"/>
    </source>
</evidence>
<accession>W1PBI9</accession>
<dbReference type="Gramene" id="ERN05298">
    <property type="protein sequence ID" value="ERN05298"/>
    <property type="gene ID" value="AMTR_s00007p00147280"/>
</dbReference>
<gene>
    <name evidence="11" type="ORF">AMTR_s00007p00147280</name>
</gene>
<dbReference type="Pfam" id="PF00759">
    <property type="entry name" value="Glyco_hydro_9"/>
    <property type="match status" value="1"/>
</dbReference>